<evidence type="ECO:0000256" key="1">
    <source>
        <dbReference type="ARBA" id="ARBA00004651"/>
    </source>
</evidence>
<dbReference type="Proteomes" id="UP000767327">
    <property type="component" value="Unassembled WGS sequence"/>
</dbReference>
<reference evidence="9" key="2">
    <citation type="submission" date="2020-01" db="EMBL/GenBank/DDBJ databases">
        <authorList>
            <person name="Campanaro S."/>
        </authorList>
    </citation>
    <scope>NUCLEOTIDE SEQUENCE</scope>
    <source>
        <strain evidence="9">AS01afH2WH_6</strain>
    </source>
</reference>
<evidence type="ECO:0000259" key="8">
    <source>
        <dbReference type="PROSITE" id="PS50928"/>
    </source>
</evidence>
<proteinExistence type="inferred from homology"/>
<dbReference type="CDD" id="cd06261">
    <property type="entry name" value="TM_PBP2"/>
    <property type="match status" value="1"/>
</dbReference>
<feature type="transmembrane region" description="Helical" evidence="7">
    <location>
        <begin position="240"/>
        <end position="263"/>
    </location>
</feature>
<evidence type="ECO:0000256" key="2">
    <source>
        <dbReference type="ARBA" id="ARBA00022448"/>
    </source>
</evidence>
<gene>
    <name evidence="9" type="ORF">GXW98_01935</name>
</gene>
<feature type="transmembrane region" description="Helical" evidence="7">
    <location>
        <begin position="87"/>
        <end position="108"/>
    </location>
</feature>
<evidence type="ECO:0000256" key="5">
    <source>
        <dbReference type="ARBA" id="ARBA00022989"/>
    </source>
</evidence>
<evidence type="ECO:0000256" key="4">
    <source>
        <dbReference type="ARBA" id="ARBA00022692"/>
    </source>
</evidence>
<dbReference type="Pfam" id="PF00528">
    <property type="entry name" value="BPD_transp_1"/>
    <property type="match status" value="1"/>
</dbReference>
<feature type="domain" description="ABC transmembrane type-1" evidence="8">
    <location>
        <begin position="79"/>
        <end position="263"/>
    </location>
</feature>
<dbReference type="AlphaFoldDB" id="A0A971CY18"/>
<organism evidence="9 10">
    <name type="scientific">Bifidobacterium crudilactis</name>
    <dbReference type="NCBI Taxonomy" id="327277"/>
    <lineage>
        <taxon>Bacteria</taxon>
        <taxon>Bacillati</taxon>
        <taxon>Actinomycetota</taxon>
        <taxon>Actinomycetes</taxon>
        <taxon>Bifidobacteriales</taxon>
        <taxon>Bifidobacteriaceae</taxon>
        <taxon>Bifidobacterium</taxon>
    </lineage>
</organism>
<evidence type="ECO:0000313" key="9">
    <source>
        <dbReference type="EMBL" id="NLT79031.1"/>
    </source>
</evidence>
<feature type="transmembrane region" description="Helical" evidence="7">
    <location>
        <begin position="185"/>
        <end position="204"/>
    </location>
</feature>
<sequence length="274" mass="29747">MGAPLKAAGHVLRQVLLALPIPLLILYLWHLGVAQKWELPMGIKMAYLSSPGEVVKRIYDLAFGGIFDDTFSHTLILHLWASTQRALSGFLIATVIAVPLGIIMGRVALANDMLDPLLNLLRPIPVTAWVPLALLIIGFGDKATIFLVFIACFFPILINTIAGVKQVPERLIEASSMLGTPEFQQLYKVVFPAALQSIISGLRLALGQAWVILVVAEQVGISIGLGSLITQARDMSKTDLVIATMLIIGLVGFLADRVLLLLMKVVTRNRPTLT</sequence>
<comment type="subcellular location">
    <subcellularLocation>
        <location evidence="1 7">Cell membrane</location>
        <topology evidence="1 7">Multi-pass membrane protein</topology>
    </subcellularLocation>
</comment>
<dbReference type="SUPFAM" id="SSF161098">
    <property type="entry name" value="MetI-like"/>
    <property type="match status" value="1"/>
</dbReference>
<protein>
    <submittedName>
        <fullName evidence="9">ABC transporter permease</fullName>
    </submittedName>
</protein>
<evidence type="ECO:0000313" key="10">
    <source>
        <dbReference type="Proteomes" id="UP000767327"/>
    </source>
</evidence>
<evidence type="ECO:0000256" key="3">
    <source>
        <dbReference type="ARBA" id="ARBA00022475"/>
    </source>
</evidence>
<keyword evidence="4 7" id="KW-0812">Transmembrane</keyword>
<dbReference type="InterPro" id="IPR000515">
    <property type="entry name" value="MetI-like"/>
</dbReference>
<reference evidence="9" key="1">
    <citation type="journal article" date="2020" name="Biotechnol. Biofuels">
        <title>New insights from the biogas microbiome by comprehensive genome-resolved metagenomics of nearly 1600 species originating from multiple anaerobic digesters.</title>
        <authorList>
            <person name="Campanaro S."/>
            <person name="Treu L."/>
            <person name="Rodriguez-R L.M."/>
            <person name="Kovalovszki A."/>
            <person name="Ziels R.M."/>
            <person name="Maus I."/>
            <person name="Zhu X."/>
            <person name="Kougias P.G."/>
            <person name="Basile A."/>
            <person name="Luo G."/>
            <person name="Schluter A."/>
            <person name="Konstantinidis K.T."/>
            <person name="Angelidaki I."/>
        </authorList>
    </citation>
    <scope>NUCLEOTIDE SEQUENCE</scope>
    <source>
        <strain evidence="9">AS01afH2WH_6</strain>
    </source>
</reference>
<dbReference type="Gene3D" id="1.10.3720.10">
    <property type="entry name" value="MetI-like"/>
    <property type="match status" value="1"/>
</dbReference>
<keyword evidence="2 7" id="KW-0813">Transport</keyword>
<dbReference type="GO" id="GO:0005886">
    <property type="term" value="C:plasma membrane"/>
    <property type="evidence" value="ECO:0007669"/>
    <property type="project" value="UniProtKB-SubCell"/>
</dbReference>
<dbReference type="PANTHER" id="PTHR30151:SF0">
    <property type="entry name" value="ABC TRANSPORTER PERMEASE PROTEIN MJ0413-RELATED"/>
    <property type="match status" value="1"/>
</dbReference>
<feature type="transmembrane region" description="Helical" evidence="7">
    <location>
        <begin position="120"/>
        <end position="139"/>
    </location>
</feature>
<evidence type="ECO:0000256" key="7">
    <source>
        <dbReference type="RuleBase" id="RU363032"/>
    </source>
</evidence>
<dbReference type="PROSITE" id="PS50928">
    <property type="entry name" value="ABC_TM1"/>
    <property type="match status" value="1"/>
</dbReference>
<dbReference type="PANTHER" id="PTHR30151">
    <property type="entry name" value="ALKANE SULFONATE ABC TRANSPORTER-RELATED, MEMBRANE SUBUNIT"/>
    <property type="match status" value="1"/>
</dbReference>
<accession>A0A971CY18</accession>
<dbReference type="FunFam" id="1.10.3720.10:FF:000003">
    <property type="entry name" value="Aliphatic sulfonate ABC transporter permease"/>
    <property type="match status" value="1"/>
</dbReference>
<keyword evidence="6 7" id="KW-0472">Membrane</keyword>
<keyword evidence="3" id="KW-1003">Cell membrane</keyword>
<dbReference type="GO" id="GO:0042918">
    <property type="term" value="P:alkanesulfonate transmembrane transport"/>
    <property type="evidence" value="ECO:0007669"/>
    <property type="project" value="UniProtKB-ARBA"/>
</dbReference>
<comment type="caution">
    <text evidence="9">The sequence shown here is derived from an EMBL/GenBank/DDBJ whole genome shotgun (WGS) entry which is preliminary data.</text>
</comment>
<feature type="transmembrane region" description="Helical" evidence="7">
    <location>
        <begin position="12"/>
        <end position="31"/>
    </location>
</feature>
<feature type="transmembrane region" description="Helical" evidence="7">
    <location>
        <begin position="145"/>
        <end position="164"/>
    </location>
</feature>
<feature type="transmembrane region" description="Helical" evidence="7">
    <location>
        <begin position="210"/>
        <end position="228"/>
    </location>
</feature>
<name>A0A971CY18_9BIFI</name>
<dbReference type="EMBL" id="JAAXZR010000008">
    <property type="protein sequence ID" value="NLT79031.1"/>
    <property type="molecule type" value="Genomic_DNA"/>
</dbReference>
<keyword evidence="5 7" id="KW-1133">Transmembrane helix</keyword>
<comment type="similarity">
    <text evidence="7">Belongs to the binding-protein-dependent transport system permease family.</text>
</comment>
<evidence type="ECO:0000256" key="6">
    <source>
        <dbReference type="ARBA" id="ARBA00023136"/>
    </source>
</evidence>
<dbReference type="InterPro" id="IPR035906">
    <property type="entry name" value="MetI-like_sf"/>
</dbReference>